<sequence length="342" mass="36863">MRNGNSISGDGPQYDLATISAIASCSAAIARLDARISVSLVAPAWALRAAWSGYARALQLQGAEIDEIDVFSWGCGLKIPGRSPRATHIDQFELFEDWREGLGRGDHPTVCYGPASGHAIALTGPDHPPLVRAIDLVRQHARRDASPAPWLMLPFWLKDLRLSAQAHPCLVGGTKALRMKARLSEPDWLAPCRALEASAVDGLARLDQLERLYRDTQRAIMGAHRAGALPALAALTFHRPLLSPRSVSELLGMSVAGASKLLERAVEAGLVVEIGTRRTWRLFVTRDLAIDLGFAPPSRGRPRHEPPLPPAGRDLSQAVAAFDAQMEAMDKLLNRTGAGGSV</sequence>
<dbReference type="KEGG" id="sya:A6768_11645"/>
<dbReference type="AlphaFoldDB" id="A0A291MZZ3"/>
<accession>A0A291MZZ3</accession>
<proteinExistence type="predicted"/>
<dbReference type="Proteomes" id="UP000219422">
    <property type="component" value="Chromosome"/>
</dbReference>
<reference evidence="1 2" key="1">
    <citation type="submission" date="2017-10" db="EMBL/GenBank/DDBJ databases">
        <title>Sphingobium yanoikuyae S72.</title>
        <authorList>
            <person name="Sanchez E."/>
            <person name="Bustos P."/>
            <person name="Mendoza P."/>
            <person name="Guo X."/>
            <person name="Mendoza A."/>
        </authorList>
    </citation>
    <scope>NUCLEOTIDE SEQUENCE [LARGE SCALE GENOMIC DNA]</scope>
    <source>
        <strain evidence="1 2">S72</strain>
    </source>
</reference>
<gene>
    <name evidence="1" type="ORF">A6768_11645</name>
</gene>
<evidence type="ECO:0000313" key="2">
    <source>
        <dbReference type="Proteomes" id="UP000219422"/>
    </source>
</evidence>
<organism evidence="1 2">
    <name type="scientific">Sphingobium yanoikuyae</name>
    <name type="common">Sphingomonas yanoikuyae</name>
    <dbReference type="NCBI Taxonomy" id="13690"/>
    <lineage>
        <taxon>Bacteria</taxon>
        <taxon>Pseudomonadati</taxon>
        <taxon>Pseudomonadota</taxon>
        <taxon>Alphaproteobacteria</taxon>
        <taxon>Sphingomonadales</taxon>
        <taxon>Sphingomonadaceae</taxon>
        <taxon>Sphingobium</taxon>
    </lineage>
</organism>
<dbReference type="EMBL" id="CP023741">
    <property type="protein sequence ID" value="ATI80581.1"/>
    <property type="molecule type" value="Genomic_DNA"/>
</dbReference>
<evidence type="ECO:0000313" key="1">
    <source>
        <dbReference type="EMBL" id="ATI80581.1"/>
    </source>
</evidence>
<name>A0A291MZZ3_SPHYA</name>
<protein>
    <submittedName>
        <fullName evidence="1">Uncharacterized protein</fullName>
    </submittedName>
</protein>